<protein>
    <recommendedName>
        <fullName evidence="7">Tetratricopeptide repeat protein</fullName>
    </recommendedName>
</protein>
<dbReference type="SUPFAM" id="SSF48452">
    <property type="entry name" value="TPR-like"/>
    <property type="match status" value="1"/>
</dbReference>
<proteinExistence type="predicted"/>
<accession>A0ABQ3UQW9</accession>
<dbReference type="SMART" id="SM00028">
    <property type="entry name" value="TPR"/>
    <property type="match status" value="1"/>
</dbReference>
<dbReference type="Pfam" id="PF07719">
    <property type="entry name" value="TPR_2"/>
    <property type="match status" value="1"/>
</dbReference>
<evidence type="ECO:0000256" key="1">
    <source>
        <dbReference type="ARBA" id="ARBA00022737"/>
    </source>
</evidence>
<keyword evidence="6" id="KW-1185">Reference proteome</keyword>
<evidence type="ECO:0000313" key="5">
    <source>
        <dbReference type="EMBL" id="GHO55081.1"/>
    </source>
</evidence>
<dbReference type="InterPro" id="IPR013105">
    <property type="entry name" value="TPR_2"/>
</dbReference>
<evidence type="ECO:0008006" key="7">
    <source>
        <dbReference type="Google" id="ProtNLM"/>
    </source>
</evidence>
<feature type="region of interest" description="Disordered" evidence="4">
    <location>
        <begin position="237"/>
        <end position="272"/>
    </location>
</feature>
<reference evidence="5 6" key="1">
    <citation type="journal article" date="2021" name="Int. J. Syst. Evol. Microbiol.">
        <title>Reticulibacter mediterranei gen. nov., sp. nov., within the new family Reticulibacteraceae fam. nov., and Ktedonospora formicarum gen. nov., sp. nov., Ktedonobacter robiniae sp. nov., Dictyobacter formicarum sp. nov. and Dictyobacter arantiisoli sp. nov., belonging to the class Ktedonobacteria.</title>
        <authorList>
            <person name="Yabe S."/>
            <person name="Zheng Y."/>
            <person name="Wang C.M."/>
            <person name="Sakai Y."/>
            <person name="Abe K."/>
            <person name="Yokota A."/>
            <person name="Donadio S."/>
            <person name="Cavaletti L."/>
            <person name="Monciardini P."/>
        </authorList>
    </citation>
    <scope>NUCLEOTIDE SEQUENCE [LARGE SCALE GENOMIC DNA]</scope>
    <source>
        <strain evidence="5 6">SOSP1-30</strain>
    </source>
</reference>
<feature type="compositionally biased region" description="Acidic residues" evidence="4">
    <location>
        <begin position="238"/>
        <end position="272"/>
    </location>
</feature>
<dbReference type="InterPro" id="IPR019734">
    <property type="entry name" value="TPR_rpt"/>
</dbReference>
<evidence type="ECO:0000256" key="4">
    <source>
        <dbReference type="SAM" id="MobiDB-lite"/>
    </source>
</evidence>
<organism evidence="5 6">
    <name type="scientific">Ktedonobacter robiniae</name>
    <dbReference type="NCBI Taxonomy" id="2778365"/>
    <lineage>
        <taxon>Bacteria</taxon>
        <taxon>Bacillati</taxon>
        <taxon>Chloroflexota</taxon>
        <taxon>Ktedonobacteria</taxon>
        <taxon>Ktedonobacterales</taxon>
        <taxon>Ktedonobacteraceae</taxon>
        <taxon>Ktedonobacter</taxon>
    </lineage>
</organism>
<comment type="caution">
    <text evidence="5">The sequence shown here is derived from an EMBL/GenBank/DDBJ whole genome shotgun (WGS) entry which is preliminary data.</text>
</comment>
<dbReference type="EMBL" id="BNJG01000001">
    <property type="protein sequence ID" value="GHO55081.1"/>
    <property type="molecule type" value="Genomic_DNA"/>
</dbReference>
<gene>
    <name evidence="5" type="ORF">KSB_35560</name>
</gene>
<feature type="repeat" description="TPR" evidence="3">
    <location>
        <begin position="48"/>
        <end position="81"/>
    </location>
</feature>
<dbReference type="PROSITE" id="PS50005">
    <property type="entry name" value="TPR"/>
    <property type="match status" value="1"/>
</dbReference>
<dbReference type="Proteomes" id="UP000654345">
    <property type="component" value="Unassembled WGS sequence"/>
</dbReference>
<evidence type="ECO:0000256" key="3">
    <source>
        <dbReference type="PROSITE-ProRule" id="PRU00339"/>
    </source>
</evidence>
<evidence type="ECO:0000313" key="6">
    <source>
        <dbReference type="Proteomes" id="UP000654345"/>
    </source>
</evidence>
<dbReference type="PROSITE" id="PS50293">
    <property type="entry name" value="TPR_REGION"/>
    <property type="match status" value="1"/>
</dbReference>
<evidence type="ECO:0000256" key="2">
    <source>
        <dbReference type="ARBA" id="ARBA00022803"/>
    </source>
</evidence>
<sequence length="272" mass="30656">MTQTLSSEEKIRLKKQWTDQAIKQAQEGSWDEAVQTNKNVLNIFPTEPDAYNRLGKAYSELGQYQNAHDAYSQTLKYSPANTIARKNIDRLALLIEQEGPVSARGRERIDPRLFVEEKGKTAVTELVNIATSAILAKVGVGDVAQLHINGHTLQVRNSEEEIIGQVEPRLANRIIEFTQGGNRYVAGIQTVENGRVRIIIREVYQHPNMFGKVSFPSQGGGDTIRAYIKDSMLRLDRDDDEDFSNEDEYYDSGDESEEAEDVEFDGNLDSEE</sequence>
<dbReference type="Gene3D" id="1.25.40.10">
    <property type="entry name" value="Tetratricopeptide repeat domain"/>
    <property type="match status" value="1"/>
</dbReference>
<keyword evidence="2 3" id="KW-0802">TPR repeat</keyword>
<dbReference type="InterPro" id="IPR011990">
    <property type="entry name" value="TPR-like_helical_dom_sf"/>
</dbReference>
<dbReference type="RefSeq" id="WP_201371721.1">
    <property type="nucleotide sequence ID" value="NZ_BNJG01000001.1"/>
</dbReference>
<keyword evidence="1" id="KW-0677">Repeat</keyword>
<name>A0ABQ3UQW9_9CHLR</name>